<reference evidence="2" key="1">
    <citation type="journal article" date="2015" name="J. Biotechnol.">
        <title>Complete genome sequence of Streptomyces ambofaciens ATCC 23877, the spiramycin producer.</title>
        <authorList>
            <person name="Thibessard A."/>
            <person name="Haas D."/>
            <person name="Gerbaud C."/>
            <person name="Aigle B."/>
            <person name="Lautru S."/>
            <person name="Pernodet J.L."/>
            <person name="Leblond P."/>
        </authorList>
    </citation>
    <scope>NUCLEOTIDE SEQUENCE [LARGE SCALE GENOMIC DNA]</scope>
    <source>
        <strain evidence="2">ATCC 23877 / 3486 / DSM 40053 / JCM 4204 / NBRC 12836 / NRRL B-2516</strain>
    </source>
</reference>
<dbReference type="Proteomes" id="UP000061018">
    <property type="component" value="Chromosome"/>
</dbReference>
<evidence type="ECO:0000313" key="1">
    <source>
        <dbReference type="EMBL" id="AKZ59154.1"/>
    </source>
</evidence>
<accession>A0A0K2B1K0</accession>
<dbReference type="RefSeq" id="WP_053139425.1">
    <property type="nucleotide sequence ID" value="NZ_CP012382.1"/>
</dbReference>
<dbReference type="AlphaFoldDB" id="A0A0K2B1K0"/>
<organism evidence="1 2">
    <name type="scientific">Streptomyces ambofaciens (strain ATCC 23877 / 3486 / DSM 40053 / JCM 4204 / NBRC 12836 / NRRL B-2516)</name>
    <dbReference type="NCBI Taxonomy" id="278992"/>
    <lineage>
        <taxon>Bacteria</taxon>
        <taxon>Bacillati</taxon>
        <taxon>Actinomycetota</taxon>
        <taxon>Actinomycetes</taxon>
        <taxon>Kitasatosporales</taxon>
        <taxon>Streptomycetaceae</taxon>
        <taxon>Streptomyces</taxon>
    </lineage>
</organism>
<dbReference type="KEGG" id="samb:SAM23877_6109"/>
<protein>
    <recommendedName>
        <fullName evidence="3">Tail terminator</fullName>
    </recommendedName>
</protein>
<evidence type="ECO:0008006" key="3">
    <source>
        <dbReference type="Google" id="ProtNLM"/>
    </source>
</evidence>
<gene>
    <name evidence="1" type="ORF">SAM23877_6109</name>
</gene>
<proteinExistence type="predicted"/>
<name>A0A0K2B1K0_STRA7</name>
<dbReference type="EMBL" id="CP012382">
    <property type="protein sequence ID" value="AKZ59154.1"/>
    <property type="molecule type" value="Genomic_DNA"/>
</dbReference>
<evidence type="ECO:0000313" key="2">
    <source>
        <dbReference type="Proteomes" id="UP000061018"/>
    </source>
</evidence>
<sequence length="121" mass="13248">MADIEAVLNPWAEALTGVKAGAETPPELEKRLPRIRIQRDGGADARFSSHPRVFVDVFAATADEARTLANALRDALLFLHGPVNGAVIRSVRCDSGPSRQPWTNELIHRRGATYTVSFRDA</sequence>